<proteinExistence type="predicted"/>
<dbReference type="EMBL" id="CP044232">
    <property type="protein sequence ID" value="QEW03348.1"/>
    <property type="molecule type" value="Genomic_DNA"/>
</dbReference>
<name>A0A5J6L484_9MICO</name>
<dbReference type="KEGG" id="mlz:F6J85_09690"/>
<accession>A0A5J6L484</accession>
<dbReference type="Proteomes" id="UP000325516">
    <property type="component" value="Chromosome"/>
</dbReference>
<keyword evidence="2" id="KW-1185">Reference proteome</keyword>
<evidence type="ECO:0000313" key="1">
    <source>
        <dbReference type="EMBL" id="QEW03348.1"/>
    </source>
</evidence>
<dbReference type="AlphaFoldDB" id="A0A5J6L484"/>
<gene>
    <name evidence="1" type="ORF">F6J85_09690</name>
</gene>
<organism evidence="1 2">
    <name type="scientific">Microbacterium lushaniae</name>
    <dbReference type="NCBI Taxonomy" id="2614639"/>
    <lineage>
        <taxon>Bacteria</taxon>
        <taxon>Bacillati</taxon>
        <taxon>Actinomycetota</taxon>
        <taxon>Actinomycetes</taxon>
        <taxon>Micrococcales</taxon>
        <taxon>Microbacteriaceae</taxon>
        <taxon>Microbacterium</taxon>
    </lineage>
</organism>
<dbReference type="RefSeq" id="WP_150924811.1">
    <property type="nucleotide sequence ID" value="NZ_CP044232.1"/>
</dbReference>
<evidence type="ECO:0008006" key="3">
    <source>
        <dbReference type="Google" id="ProtNLM"/>
    </source>
</evidence>
<reference evidence="2" key="1">
    <citation type="submission" date="2019-09" db="EMBL/GenBank/DDBJ databases">
        <title>Mumia zhuanghuii sp. nov. isolated from the intestinal contents of plateau pika (Ochotona curzoniae) in the Qinghai-Tibet plateau of China.</title>
        <authorList>
            <person name="Tian Z."/>
        </authorList>
    </citation>
    <scope>NUCLEOTIDE SEQUENCE [LARGE SCALE GENOMIC DNA]</scope>
    <source>
        <strain evidence="2">L-031</strain>
    </source>
</reference>
<sequence>MITIDTPELPAPAWARLRVVGRGRWRVADRSGRVIGHVHRVATDHGWRYAAERFHAPSRSFRRLGEFWTSDEALECLKYQR</sequence>
<protein>
    <recommendedName>
        <fullName evidence="3">DNA mismatch repair protein</fullName>
    </recommendedName>
</protein>
<evidence type="ECO:0000313" key="2">
    <source>
        <dbReference type="Proteomes" id="UP000325516"/>
    </source>
</evidence>